<dbReference type="PANTHER" id="PTHR20842:SF0">
    <property type="entry name" value="ALPHA-ASPARTYL DIPEPTIDASE"/>
    <property type="match status" value="1"/>
</dbReference>
<protein>
    <submittedName>
        <fullName evidence="5">Type 1 glutamine amidotransferase-like domain-containing protein</fullName>
    </submittedName>
</protein>
<keyword evidence="5" id="KW-0315">Glutamine amidotransferase</keyword>
<dbReference type="Gene3D" id="3.40.50.880">
    <property type="match status" value="1"/>
</dbReference>
<evidence type="ECO:0000256" key="4">
    <source>
        <dbReference type="ARBA" id="ARBA00022825"/>
    </source>
</evidence>
<reference evidence="5" key="2">
    <citation type="journal article" date="2022" name="Microbiol. Resour. Announc.">
        <title>Metagenome Sequencing to Explore Phylogenomics of Terrestrial Cyanobacteria.</title>
        <authorList>
            <person name="Ward R.D."/>
            <person name="Stajich J.E."/>
            <person name="Johansen J.R."/>
            <person name="Huntemann M."/>
            <person name="Clum A."/>
            <person name="Foster B."/>
            <person name="Foster B."/>
            <person name="Roux S."/>
            <person name="Palaniappan K."/>
            <person name="Varghese N."/>
            <person name="Mukherjee S."/>
            <person name="Reddy T.B.K."/>
            <person name="Daum C."/>
            <person name="Copeland A."/>
            <person name="Chen I.A."/>
            <person name="Ivanova N.N."/>
            <person name="Kyrpides N.C."/>
            <person name="Shapiro N."/>
            <person name="Eloe-Fadrosh E.A."/>
            <person name="Pietrasiak N."/>
        </authorList>
    </citation>
    <scope>NUCLEOTIDE SEQUENCE</scope>
    <source>
        <strain evidence="5">UHER 2000/2452</strain>
    </source>
</reference>
<comment type="similarity">
    <text evidence="1">Belongs to the peptidase S51 family.</text>
</comment>
<proteinExistence type="inferred from homology"/>
<accession>A0A951UN67</accession>
<dbReference type="SUPFAM" id="SSF52317">
    <property type="entry name" value="Class I glutamine amidotransferase-like"/>
    <property type="match status" value="1"/>
</dbReference>
<sequence length="214" mass="23839">MRRLVLYSDQVIAANKQVDHYLIQLLGTTAARIGYISSSSDPNRHYFTLKQKYYQQYDLQLVLYVELDVAYDPDLLEPLFACDAIHLSGGNTYYFLYWLQQRGLQERLRHYANHQGVLIGTSAGAIIMTPKISSAQLCGDAPYPLLTTDQGLNLVDFAFAPHVQDTPEDSARMQSYADQQKRVLYGCHDGDGIIVAGDTVTMVGNVITVAPTGV</sequence>
<dbReference type="Pfam" id="PF03575">
    <property type="entry name" value="Peptidase_S51"/>
    <property type="match status" value="1"/>
</dbReference>
<evidence type="ECO:0000313" key="5">
    <source>
        <dbReference type="EMBL" id="MBW4660052.1"/>
    </source>
</evidence>
<gene>
    <name evidence="5" type="ORF">KME15_15360</name>
</gene>
<dbReference type="AlphaFoldDB" id="A0A951UN67"/>
<evidence type="ECO:0000313" key="6">
    <source>
        <dbReference type="Proteomes" id="UP000757435"/>
    </source>
</evidence>
<dbReference type="InterPro" id="IPR005320">
    <property type="entry name" value="Peptidase_S51"/>
</dbReference>
<keyword evidence="2" id="KW-0645">Protease</keyword>
<dbReference type="GO" id="GO:0008236">
    <property type="term" value="F:serine-type peptidase activity"/>
    <property type="evidence" value="ECO:0007669"/>
    <property type="project" value="UniProtKB-KW"/>
</dbReference>
<evidence type="ECO:0000256" key="1">
    <source>
        <dbReference type="ARBA" id="ARBA00006534"/>
    </source>
</evidence>
<dbReference type="PANTHER" id="PTHR20842">
    <property type="entry name" value="PROTEASE S51 ALPHA-ASPARTYL DIPEPTIDASE"/>
    <property type="match status" value="1"/>
</dbReference>
<dbReference type="GO" id="GO:0006508">
    <property type="term" value="P:proteolysis"/>
    <property type="evidence" value="ECO:0007669"/>
    <property type="project" value="UniProtKB-KW"/>
</dbReference>
<reference evidence="5" key="1">
    <citation type="submission" date="2021-05" db="EMBL/GenBank/DDBJ databases">
        <authorList>
            <person name="Pietrasiak N."/>
            <person name="Ward R."/>
            <person name="Stajich J.E."/>
            <person name="Kurbessoian T."/>
        </authorList>
    </citation>
    <scope>NUCLEOTIDE SEQUENCE</scope>
    <source>
        <strain evidence="5">UHER 2000/2452</strain>
    </source>
</reference>
<comment type="caution">
    <text evidence="5">The sequence shown here is derived from an EMBL/GenBank/DDBJ whole genome shotgun (WGS) entry which is preliminary data.</text>
</comment>
<keyword evidence="3" id="KW-0378">Hydrolase</keyword>
<keyword evidence="4" id="KW-0720">Serine protease</keyword>
<evidence type="ECO:0000256" key="2">
    <source>
        <dbReference type="ARBA" id="ARBA00022670"/>
    </source>
</evidence>
<dbReference type="EMBL" id="JAHHHD010000017">
    <property type="protein sequence ID" value="MBW4660052.1"/>
    <property type="molecule type" value="Genomic_DNA"/>
</dbReference>
<organism evidence="5 6">
    <name type="scientific">Drouetiella hepatica Uher 2000/2452</name>
    <dbReference type="NCBI Taxonomy" id="904376"/>
    <lineage>
        <taxon>Bacteria</taxon>
        <taxon>Bacillati</taxon>
        <taxon>Cyanobacteriota</taxon>
        <taxon>Cyanophyceae</taxon>
        <taxon>Oculatellales</taxon>
        <taxon>Oculatellaceae</taxon>
        <taxon>Drouetiella</taxon>
    </lineage>
</organism>
<dbReference type="InterPro" id="IPR029062">
    <property type="entry name" value="Class_I_gatase-like"/>
</dbReference>
<dbReference type="Proteomes" id="UP000757435">
    <property type="component" value="Unassembled WGS sequence"/>
</dbReference>
<evidence type="ECO:0000256" key="3">
    <source>
        <dbReference type="ARBA" id="ARBA00022801"/>
    </source>
</evidence>
<name>A0A951UN67_9CYAN</name>